<accession>A0A235EW32</accession>
<dbReference type="EMBL" id="NOIH01000022">
    <property type="protein sequence ID" value="OYD52983.1"/>
    <property type="molecule type" value="Genomic_DNA"/>
</dbReference>
<organism evidence="1 2">
    <name type="scientific">Thauera propionica</name>
    <dbReference type="NCBI Taxonomy" id="2019431"/>
    <lineage>
        <taxon>Bacteria</taxon>
        <taxon>Pseudomonadati</taxon>
        <taxon>Pseudomonadota</taxon>
        <taxon>Betaproteobacteria</taxon>
        <taxon>Rhodocyclales</taxon>
        <taxon>Zoogloeaceae</taxon>
        <taxon>Thauera</taxon>
    </lineage>
</organism>
<sequence length="125" mass="14084">MSPATITAFLIWGATAAYEYVDSKGGRRLILENWYVNRVLPLQKPAHVSLDTYGCLNCHHRKSGESFMVYESRFKRLASTAQKKEALTRMSAAVATKSAVKRFDLSDAEVQRLTTDITKGAYSYR</sequence>
<protein>
    <submittedName>
        <fullName evidence="1">Uncharacterized protein</fullName>
    </submittedName>
</protein>
<reference evidence="1 2" key="1">
    <citation type="submission" date="2017-07" db="EMBL/GenBank/DDBJ databases">
        <title>Thauera sp. KNDSS-Mac4 genome sequence and assembly.</title>
        <authorList>
            <person name="Mayilraj S."/>
        </authorList>
    </citation>
    <scope>NUCLEOTIDE SEQUENCE [LARGE SCALE GENOMIC DNA]</scope>
    <source>
        <strain evidence="1 2">KNDSS-Mac4</strain>
    </source>
</reference>
<dbReference type="AlphaFoldDB" id="A0A235EW32"/>
<dbReference type="RefSeq" id="WP_094269299.1">
    <property type="nucleotide sequence ID" value="NZ_NOIH01000022.1"/>
</dbReference>
<gene>
    <name evidence="1" type="ORF">CGK74_15260</name>
</gene>
<evidence type="ECO:0000313" key="2">
    <source>
        <dbReference type="Proteomes" id="UP000215181"/>
    </source>
</evidence>
<name>A0A235EW32_9RHOO</name>
<keyword evidence="2" id="KW-1185">Reference proteome</keyword>
<proteinExistence type="predicted"/>
<comment type="caution">
    <text evidence="1">The sequence shown here is derived from an EMBL/GenBank/DDBJ whole genome shotgun (WGS) entry which is preliminary data.</text>
</comment>
<evidence type="ECO:0000313" key="1">
    <source>
        <dbReference type="EMBL" id="OYD52983.1"/>
    </source>
</evidence>
<dbReference type="Proteomes" id="UP000215181">
    <property type="component" value="Unassembled WGS sequence"/>
</dbReference>